<name>A0A502GRI9_9GAMM</name>
<proteinExistence type="predicted"/>
<evidence type="ECO:0008006" key="3">
    <source>
        <dbReference type="Google" id="ProtNLM"/>
    </source>
</evidence>
<protein>
    <recommendedName>
        <fullName evidence="3">DUF2158 domain-containing protein</fullName>
    </recommendedName>
</protein>
<reference evidence="1 2" key="1">
    <citation type="journal article" date="2019" name="Environ. Microbiol.">
        <title>Species interactions and distinct microbial communities in high Arctic permafrost affected cryosols are associated with the CH4 and CO2 gas fluxes.</title>
        <authorList>
            <person name="Altshuler I."/>
            <person name="Hamel J."/>
            <person name="Turney S."/>
            <person name="Magnuson E."/>
            <person name="Levesque R."/>
            <person name="Greer C."/>
            <person name="Whyte L.G."/>
        </authorList>
    </citation>
    <scope>NUCLEOTIDE SEQUENCE [LARGE SCALE GENOMIC DNA]</scope>
    <source>
        <strain evidence="1 2">E4</strain>
    </source>
</reference>
<dbReference type="AlphaFoldDB" id="A0A502GRI9"/>
<organism evidence="1 2">
    <name type="scientific">Ewingella americana</name>
    <dbReference type="NCBI Taxonomy" id="41202"/>
    <lineage>
        <taxon>Bacteria</taxon>
        <taxon>Pseudomonadati</taxon>
        <taxon>Pseudomonadota</taxon>
        <taxon>Gammaproteobacteria</taxon>
        <taxon>Enterobacterales</taxon>
        <taxon>Yersiniaceae</taxon>
        <taxon>Ewingella</taxon>
    </lineage>
</organism>
<comment type="caution">
    <text evidence="1">The sequence shown here is derived from an EMBL/GenBank/DDBJ whole genome shotgun (WGS) entry which is preliminary data.</text>
</comment>
<dbReference type="RefSeq" id="WP_140470549.1">
    <property type="nucleotide sequence ID" value="NZ_RCZD01000002.1"/>
</dbReference>
<evidence type="ECO:0000313" key="1">
    <source>
        <dbReference type="EMBL" id="TPG64028.1"/>
    </source>
</evidence>
<sequence length="59" mass="6282">MSEVESSISIGDVLTVKSGSTHVVTGFVKKGERVYPTVKTDHGNSNFSQIKDIVSVTKG</sequence>
<keyword evidence="2" id="KW-1185">Reference proteome</keyword>
<gene>
    <name evidence="1" type="ORF">EAH77_04170</name>
</gene>
<dbReference type="OrthoDB" id="6506364at2"/>
<dbReference type="EMBL" id="RCZD01000002">
    <property type="protein sequence ID" value="TPG64028.1"/>
    <property type="molecule type" value="Genomic_DNA"/>
</dbReference>
<accession>A0A502GRI9</accession>
<evidence type="ECO:0000313" key="2">
    <source>
        <dbReference type="Proteomes" id="UP000317663"/>
    </source>
</evidence>
<dbReference type="Proteomes" id="UP000317663">
    <property type="component" value="Unassembled WGS sequence"/>
</dbReference>